<reference evidence="1 2" key="1">
    <citation type="submission" date="2024-03" db="EMBL/GenBank/DDBJ databases">
        <title>First Report of Pectobacterium brasiliscabiei causing potato scab in china.</title>
        <authorList>
            <person name="Handique U."/>
        </authorList>
    </citation>
    <scope>NUCLEOTIDE SEQUENCE [LARGE SCALE GENOMIC DNA]</scope>
    <source>
        <strain evidence="1 2">ZRIMU1503</strain>
    </source>
</reference>
<sequence>KMPCRSDYLESTVREKESVLVATLLIFALSGLGQPVPKKYIETSENYYGNLDSLDADTAELCSLIQNMNNEDRERIVYDAHCVGSRRLATWWENHQEADRIRESNLAAEAKRKAHKALEDKFKALTLEEKDALLKKLATA</sequence>
<dbReference type="RefSeq" id="WP_336558953.1">
    <property type="nucleotide sequence ID" value="NZ_JBBAYM010000118.1"/>
</dbReference>
<evidence type="ECO:0000313" key="1">
    <source>
        <dbReference type="EMBL" id="MEI5617030.1"/>
    </source>
</evidence>
<comment type="caution">
    <text evidence="1">The sequence shown here is derived from an EMBL/GenBank/DDBJ whole genome shotgun (WGS) entry which is preliminary data.</text>
</comment>
<dbReference type="EMBL" id="JBBAYM010000118">
    <property type="protein sequence ID" value="MEI5617030.1"/>
    <property type="molecule type" value="Genomic_DNA"/>
</dbReference>
<evidence type="ECO:0008006" key="3">
    <source>
        <dbReference type="Google" id="ProtNLM"/>
    </source>
</evidence>
<keyword evidence="2" id="KW-1185">Reference proteome</keyword>
<name>A0ABU8GV09_9ACTN</name>
<gene>
    <name evidence="1" type="ORF">WB403_48910</name>
</gene>
<accession>A0ABU8GV09</accession>
<feature type="non-terminal residue" evidence="1">
    <location>
        <position position="1"/>
    </location>
</feature>
<dbReference type="Proteomes" id="UP001365781">
    <property type="component" value="Unassembled WGS sequence"/>
</dbReference>
<evidence type="ECO:0000313" key="2">
    <source>
        <dbReference type="Proteomes" id="UP001365781"/>
    </source>
</evidence>
<proteinExistence type="predicted"/>
<protein>
    <recommendedName>
        <fullName evidence="3">Secreted protein</fullName>
    </recommendedName>
</protein>
<organism evidence="1 2">
    <name type="scientific">Streptomyces brasiliscabiei</name>
    <dbReference type="NCBI Taxonomy" id="2736302"/>
    <lineage>
        <taxon>Bacteria</taxon>
        <taxon>Bacillati</taxon>
        <taxon>Actinomycetota</taxon>
        <taxon>Actinomycetes</taxon>
        <taxon>Kitasatosporales</taxon>
        <taxon>Streptomycetaceae</taxon>
        <taxon>Streptomyces</taxon>
    </lineage>
</organism>